<keyword evidence="5" id="KW-1185">Reference proteome</keyword>
<dbReference type="Gene3D" id="3.10.100.10">
    <property type="entry name" value="Mannose-Binding Protein A, subunit A"/>
    <property type="match status" value="1"/>
</dbReference>
<dbReference type="Pfam" id="PF00059">
    <property type="entry name" value="Lectin_C"/>
    <property type="match status" value="1"/>
</dbReference>
<dbReference type="CDD" id="cd03590">
    <property type="entry name" value="CLECT_DC-SIGN_like"/>
    <property type="match status" value="1"/>
</dbReference>
<dbReference type="PROSITE" id="PS50041">
    <property type="entry name" value="C_TYPE_LECTIN_2"/>
    <property type="match status" value="1"/>
</dbReference>
<dbReference type="GO" id="GO:0030246">
    <property type="term" value="F:carbohydrate binding"/>
    <property type="evidence" value="ECO:0007669"/>
    <property type="project" value="UniProtKB-KW"/>
</dbReference>
<dbReference type="InterPro" id="IPR001304">
    <property type="entry name" value="C-type_lectin-like"/>
</dbReference>
<sequence>MANYVNEQVIELNEVTEENRNKATRSVKSETQLSDGRTRLYRMAAVCLGVLCVLQVILNISLRLAFWINICQKIRKTCPDGWRLWGSSCYFLSTEMKTWEESRLDCLNRGANLVIINSKEEQEFLFGLNKGAWIGLSDSVTEGTWKWVDGTPLTTPSYWYSQQPDNGCLPLSTVPAVGWCVCVLERENEVVCTVRCCICARPPTSLLCCNGDVKPLSHKSSNDCVNMTGHSMPLQDARFLCSVQHSPPPHFLGCHHHYQVAVSASNYRVNKTEKKMNKHFDLSHALNTTGVNLTMKCLVTGPFPTMQS</sequence>
<dbReference type="GeneTree" id="ENSGT01020000230338"/>
<evidence type="ECO:0000256" key="2">
    <source>
        <dbReference type="SAM" id="Phobius"/>
    </source>
</evidence>
<dbReference type="InterPro" id="IPR016186">
    <property type="entry name" value="C-type_lectin-like/link_sf"/>
</dbReference>
<accession>A0A8C7JFP0</accession>
<organism evidence="4 5">
    <name type="scientific">Oncorhynchus kisutch</name>
    <name type="common">Coho salmon</name>
    <name type="synonym">Salmo kisutch</name>
    <dbReference type="NCBI Taxonomy" id="8019"/>
    <lineage>
        <taxon>Eukaryota</taxon>
        <taxon>Metazoa</taxon>
        <taxon>Chordata</taxon>
        <taxon>Craniata</taxon>
        <taxon>Vertebrata</taxon>
        <taxon>Euteleostomi</taxon>
        <taxon>Actinopterygii</taxon>
        <taxon>Neopterygii</taxon>
        <taxon>Teleostei</taxon>
        <taxon>Protacanthopterygii</taxon>
        <taxon>Salmoniformes</taxon>
        <taxon>Salmonidae</taxon>
        <taxon>Salmoninae</taxon>
        <taxon>Oncorhynchus</taxon>
    </lineage>
</organism>
<proteinExistence type="predicted"/>
<dbReference type="InterPro" id="IPR050111">
    <property type="entry name" value="C-type_lectin/snaclec_domain"/>
</dbReference>
<evidence type="ECO:0000313" key="4">
    <source>
        <dbReference type="Ensembl" id="ENSOKIP00005087978.1"/>
    </source>
</evidence>
<feature type="transmembrane region" description="Helical" evidence="2">
    <location>
        <begin position="43"/>
        <end position="66"/>
    </location>
</feature>
<name>A0A8C7JFP0_ONCKI</name>
<evidence type="ECO:0000259" key="3">
    <source>
        <dbReference type="PROSITE" id="PS50041"/>
    </source>
</evidence>
<dbReference type="InterPro" id="IPR033989">
    <property type="entry name" value="CD209-like_CTLD"/>
</dbReference>
<evidence type="ECO:0000256" key="1">
    <source>
        <dbReference type="ARBA" id="ARBA00022734"/>
    </source>
</evidence>
<reference evidence="4" key="2">
    <citation type="submission" date="2025-09" db="UniProtKB">
        <authorList>
            <consortium name="Ensembl"/>
        </authorList>
    </citation>
    <scope>IDENTIFICATION</scope>
</reference>
<keyword evidence="1" id="KW-0430">Lectin</keyword>
<dbReference type="AlphaFoldDB" id="A0A8C7JFP0"/>
<dbReference type="SUPFAM" id="SSF56436">
    <property type="entry name" value="C-type lectin-like"/>
    <property type="match status" value="1"/>
</dbReference>
<keyword evidence="2" id="KW-1133">Transmembrane helix</keyword>
<feature type="domain" description="C-type lectin" evidence="3">
    <location>
        <begin position="85"/>
        <end position="193"/>
    </location>
</feature>
<dbReference type="Ensembl" id="ENSOKIT00005094065.1">
    <property type="protein sequence ID" value="ENSOKIP00005087978.1"/>
    <property type="gene ID" value="ENSOKIG00005038374.1"/>
</dbReference>
<evidence type="ECO:0000313" key="5">
    <source>
        <dbReference type="Proteomes" id="UP000694557"/>
    </source>
</evidence>
<gene>
    <name evidence="4" type="primary">LOC109876712</name>
</gene>
<dbReference type="SMART" id="SM00034">
    <property type="entry name" value="CLECT"/>
    <property type="match status" value="1"/>
</dbReference>
<keyword evidence="2" id="KW-0472">Membrane</keyword>
<dbReference type="PANTHER" id="PTHR22803">
    <property type="entry name" value="MANNOSE, PHOSPHOLIPASE, LECTIN RECEPTOR RELATED"/>
    <property type="match status" value="1"/>
</dbReference>
<dbReference type="Proteomes" id="UP000694557">
    <property type="component" value="Unassembled WGS sequence"/>
</dbReference>
<keyword evidence="2" id="KW-0812">Transmembrane</keyword>
<dbReference type="InterPro" id="IPR016187">
    <property type="entry name" value="CTDL_fold"/>
</dbReference>
<reference evidence="4" key="1">
    <citation type="submission" date="2025-08" db="UniProtKB">
        <authorList>
            <consortium name="Ensembl"/>
        </authorList>
    </citation>
    <scope>IDENTIFICATION</scope>
</reference>
<protein>
    <submittedName>
        <fullName evidence="4">C-type lectin domain family 4 member M</fullName>
    </submittedName>
</protein>